<reference evidence="3" key="2">
    <citation type="submission" date="2020-02" db="EMBL/GenBank/DDBJ databases">
        <authorList>
            <person name="Gilchrist C.L.M."/>
            <person name="Chooi Y.-H."/>
        </authorList>
    </citation>
    <scope>NUCLEOTIDE SEQUENCE</scope>
    <source>
        <strain evidence="3">MST-FP2251</strain>
    </source>
</reference>
<dbReference type="InterPro" id="IPR024370">
    <property type="entry name" value="PBP_domain"/>
</dbReference>
<organism evidence="3 4">
    <name type="scientific">Aspergillus nanangensis</name>
    <dbReference type="NCBI Taxonomy" id="2582783"/>
    <lineage>
        <taxon>Eukaryota</taxon>
        <taxon>Fungi</taxon>
        <taxon>Dikarya</taxon>
        <taxon>Ascomycota</taxon>
        <taxon>Pezizomycotina</taxon>
        <taxon>Eurotiomycetes</taxon>
        <taxon>Eurotiomycetidae</taxon>
        <taxon>Eurotiales</taxon>
        <taxon>Aspergillaceae</taxon>
        <taxon>Aspergillus</taxon>
        <taxon>Aspergillus subgen. Circumdati</taxon>
    </lineage>
</organism>
<protein>
    <recommendedName>
        <fullName evidence="2">PBP domain-containing protein</fullName>
    </recommendedName>
</protein>
<keyword evidence="4" id="KW-1185">Reference proteome</keyword>
<feature type="domain" description="PBP" evidence="2">
    <location>
        <begin position="50"/>
        <end position="294"/>
    </location>
</feature>
<gene>
    <name evidence="3" type="ORF">FE257_008349</name>
</gene>
<feature type="signal peptide" evidence="1">
    <location>
        <begin position="1"/>
        <end position="25"/>
    </location>
</feature>
<evidence type="ECO:0000259" key="2">
    <source>
        <dbReference type="Pfam" id="PF12849"/>
    </source>
</evidence>
<evidence type="ECO:0000313" key="4">
    <source>
        <dbReference type="Proteomes" id="UP001194746"/>
    </source>
</evidence>
<dbReference type="InterPro" id="IPR052738">
    <property type="entry name" value="ABC-Tungstate_binding"/>
</dbReference>
<feature type="chain" id="PRO_5042168554" description="PBP domain-containing protein" evidence="1">
    <location>
        <begin position="26"/>
        <end position="337"/>
    </location>
</feature>
<evidence type="ECO:0000256" key="1">
    <source>
        <dbReference type="SAM" id="SignalP"/>
    </source>
</evidence>
<dbReference type="PANTHER" id="PTHR37945">
    <property type="entry name" value="EXTRACELLULAR TUNGSTATE BINDING PROTEIN"/>
    <property type="match status" value="1"/>
</dbReference>
<dbReference type="Proteomes" id="UP001194746">
    <property type="component" value="Unassembled WGS sequence"/>
</dbReference>
<dbReference type="Pfam" id="PF12849">
    <property type="entry name" value="PBP_like_2"/>
    <property type="match status" value="1"/>
</dbReference>
<proteinExistence type="predicted"/>
<evidence type="ECO:0000313" key="3">
    <source>
        <dbReference type="EMBL" id="KAF9888773.1"/>
    </source>
</evidence>
<keyword evidence="1" id="KW-0732">Signal</keyword>
<dbReference type="EMBL" id="VCAU01000043">
    <property type="protein sequence ID" value="KAF9888773.1"/>
    <property type="molecule type" value="Genomic_DNA"/>
</dbReference>
<accession>A0AAD4CM46</accession>
<name>A0AAD4CM46_ASPNN</name>
<reference evidence="3" key="1">
    <citation type="journal article" date="2019" name="Beilstein J. Org. Chem.">
        <title>Nanangenines: drimane sesquiterpenoids as the dominant metabolite cohort of a novel Australian fungus, Aspergillus nanangensis.</title>
        <authorList>
            <person name="Lacey H.J."/>
            <person name="Gilchrist C.L.M."/>
            <person name="Crombie A."/>
            <person name="Kalaitzis J.A."/>
            <person name="Vuong D."/>
            <person name="Rutledge P.J."/>
            <person name="Turner P."/>
            <person name="Pitt J.I."/>
            <person name="Lacey E."/>
            <person name="Chooi Y.H."/>
            <person name="Piggott A.M."/>
        </authorList>
    </citation>
    <scope>NUCLEOTIDE SEQUENCE</scope>
    <source>
        <strain evidence="3">MST-FP2251</strain>
    </source>
</reference>
<sequence>MRPFSIGYSSALALGLAFYTQLVVADIYDGGCGGKGEVKLRIGNGGAGQSGLVKELANHFIKNKTDNCAGQTFKVEWVKGDTTETINNIKVGAVDIGITYSQAAEKIAIQSGIAQGCRYCENQTMPCFGKCTGCTEKPCYTFRDHFLLTGPGSNTPRISKEDDIQTTFSKLYAAAENDTARFLTRYDKSATNIKDSELWISIGQVPWATAYSTWYHQYIDYPIQALSAASLLQEYTITDRGTYLTLADQNKTLTDNIHIYKNGEDVPELLNSADIIVATKPKDKEVAANFVKWVHGHEGQQVIVNFHKKDGYCLYKGFPNGKQDVVPTDCKWELGSK</sequence>
<dbReference type="AlphaFoldDB" id="A0AAD4CM46"/>
<dbReference type="PANTHER" id="PTHR37945:SF1">
    <property type="entry name" value="EXTRACELLULAR TUNGSTATE BINDING PROTEIN"/>
    <property type="match status" value="1"/>
</dbReference>
<comment type="caution">
    <text evidence="3">The sequence shown here is derived from an EMBL/GenBank/DDBJ whole genome shotgun (WGS) entry which is preliminary data.</text>
</comment>
<dbReference type="Gene3D" id="3.40.190.10">
    <property type="entry name" value="Periplasmic binding protein-like II"/>
    <property type="match status" value="2"/>
</dbReference>
<dbReference type="SUPFAM" id="SSF53850">
    <property type="entry name" value="Periplasmic binding protein-like II"/>
    <property type="match status" value="1"/>
</dbReference>